<dbReference type="AlphaFoldDB" id="A0A914ZYT0"/>
<name>A0A914ZYT0_PARUN</name>
<evidence type="ECO:0000313" key="2">
    <source>
        <dbReference type="WBParaSite" id="PgE052_g002_t01"/>
    </source>
</evidence>
<proteinExistence type="predicted"/>
<keyword evidence="1" id="KW-1185">Reference proteome</keyword>
<dbReference type="WBParaSite" id="PgE052_g002_t02">
    <property type="protein sequence ID" value="PgE052_g002_t02"/>
    <property type="gene ID" value="PgE052_g002"/>
</dbReference>
<organism evidence="1 2">
    <name type="scientific">Parascaris univalens</name>
    <name type="common">Nematode worm</name>
    <dbReference type="NCBI Taxonomy" id="6257"/>
    <lineage>
        <taxon>Eukaryota</taxon>
        <taxon>Metazoa</taxon>
        <taxon>Ecdysozoa</taxon>
        <taxon>Nematoda</taxon>
        <taxon>Chromadorea</taxon>
        <taxon>Rhabditida</taxon>
        <taxon>Spirurina</taxon>
        <taxon>Ascaridomorpha</taxon>
        <taxon>Ascaridoidea</taxon>
        <taxon>Ascarididae</taxon>
        <taxon>Parascaris</taxon>
    </lineage>
</organism>
<dbReference type="WBParaSite" id="PgE052_g002_t01">
    <property type="protein sequence ID" value="PgE052_g002_t01"/>
    <property type="gene ID" value="PgE052_g002"/>
</dbReference>
<accession>A0A914ZYT0</accession>
<evidence type="ECO:0000313" key="3">
    <source>
        <dbReference type="WBParaSite" id="PgE052_g002_t02"/>
    </source>
</evidence>
<reference evidence="2 3" key="1">
    <citation type="submission" date="2022-11" db="UniProtKB">
        <authorList>
            <consortium name="WormBaseParasite"/>
        </authorList>
    </citation>
    <scope>IDENTIFICATION</scope>
</reference>
<dbReference type="Proteomes" id="UP000887569">
    <property type="component" value="Unplaced"/>
</dbReference>
<evidence type="ECO:0000313" key="1">
    <source>
        <dbReference type="Proteomes" id="UP000887569"/>
    </source>
</evidence>
<protein>
    <submittedName>
        <fullName evidence="2 3">Uncharacterized protein</fullName>
    </submittedName>
</protein>
<sequence>MKNLSPDNSIEFSSAVNFCARNNFGKISARKDADAVCDKFLVSEKKRHSGSRTFPSKRRPHDEDVLVPLTSANGADGAISLHTEQTPNRFSELAILPLQGRSIVEHNNSHQRTSIVQGNKALLKRRILHADKEVPATDFLHHSCTLPYCLLNLSH</sequence>